<feature type="transmembrane region" description="Helical" evidence="9">
    <location>
        <begin position="156"/>
        <end position="174"/>
    </location>
</feature>
<evidence type="ECO:0000256" key="2">
    <source>
        <dbReference type="ARBA" id="ARBA00010692"/>
    </source>
</evidence>
<evidence type="ECO:0000256" key="1">
    <source>
        <dbReference type="ARBA" id="ARBA00004651"/>
    </source>
</evidence>
<dbReference type="PIRSF" id="PIRSF016661">
    <property type="entry name" value="BioY"/>
    <property type="match status" value="1"/>
</dbReference>
<keyword evidence="4 8" id="KW-1003">Cell membrane</keyword>
<feature type="transmembrane region" description="Helical" evidence="9">
    <location>
        <begin position="63"/>
        <end position="85"/>
    </location>
</feature>
<evidence type="ECO:0000256" key="5">
    <source>
        <dbReference type="ARBA" id="ARBA00022692"/>
    </source>
</evidence>
<dbReference type="RefSeq" id="WP_262066262.1">
    <property type="nucleotide sequence ID" value="NZ_JAMXOD010000011.1"/>
</dbReference>
<organism evidence="10 11">
    <name type="scientific">Aequitasia blattaphilus</name>
    <dbReference type="NCBI Taxonomy" id="2949332"/>
    <lineage>
        <taxon>Bacteria</taxon>
        <taxon>Bacillati</taxon>
        <taxon>Bacillota</taxon>
        <taxon>Clostridia</taxon>
        <taxon>Lachnospirales</taxon>
        <taxon>Lachnospiraceae</taxon>
        <taxon>Aequitasia</taxon>
    </lineage>
</organism>
<dbReference type="PANTHER" id="PTHR34295">
    <property type="entry name" value="BIOTIN TRANSPORTER BIOY"/>
    <property type="match status" value="1"/>
</dbReference>
<feature type="transmembrane region" description="Helical" evidence="9">
    <location>
        <begin position="91"/>
        <end position="109"/>
    </location>
</feature>
<reference evidence="10 11" key="1">
    <citation type="journal article" date="2022" name="Genome Biol. Evol.">
        <title>Host diet, physiology and behaviors set the stage for Lachnospiraceae cladogenesis.</title>
        <authorList>
            <person name="Vera-Ponce De Leon A."/>
            <person name="Schneider M."/>
            <person name="Jahnes B.C."/>
            <person name="Sadowski V."/>
            <person name="Camuy-Velez L.A."/>
            <person name="Duan J."/>
            <person name="Sabree Z.L."/>
        </authorList>
    </citation>
    <scope>NUCLEOTIDE SEQUENCE [LARGE SCALE GENOMIC DNA]</scope>
    <source>
        <strain evidence="10 11">PAL113</strain>
    </source>
</reference>
<comment type="caution">
    <text evidence="10">The sequence shown here is derived from an EMBL/GenBank/DDBJ whole genome shotgun (WGS) entry which is preliminary data.</text>
</comment>
<dbReference type="InterPro" id="IPR003784">
    <property type="entry name" value="BioY"/>
</dbReference>
<keyword evidence="7 8" id="KW-0472">Membrane</keyword>
<gene>
    <name evidence="10" type="ORF">NK125_08630</name>
</gene>
<comment type="subcellular location">
    <subcellularLocation>
        <location evidence="1 8">Cell membrane</location>
        <topology evidence="1 8">Multi-pass membrane protein</topology>
    </subcellularLocation>
</comment>
<feature type="transmembrane region" description="Helical" evidence="9">
    <location>
        <begin position="116"/>
        <end position="136"/>
    </location>
</feature>
<keyword evidence="3 8" id="KW-0813">Transport</keyword>
<comment type="similarity">
    <text evidence="2 8">Belongs to the BioY family.</text>
</comment>
<dbReference type="Proteomes" id="UP001523566">
    <property type="component" value="Unassembled WGS sequence"/>
</dbReference>
<sequence length="182" mass="19435">MEQTKSFFSTKKLVLIALITAITCILAPISIALPISPVPISLTTLVLLLGVYVLGWKGSVISCCIYLLLGLVGLPVFSGFSGGFGKLAGPTGGYLIGYLFICIIAGYAVEKKLNLVLIFISMVISTAILYTFGTLWLSHQLGITFLAGLPIGVLPYIPLDIIKIVIAMIIGPVIQKRLSHIQ</sequence>
<keyword evidence="11" id="KW-1185">Reference proteome</keyword>
<dbReference type="Pfam" id="PF02632">
    <property type="entry name" value="BioY"/>
    <property type="match status" value="1"/>
</dbReference>
<protein>
    <recommendedName>
        <fullName evidence="8">Biotin transporter</fullName>
    </recommendedName>
</protein>
<evidence type="ECO:0000256" key="3">
    <source>
        <dbReference type="ARBA" id="ARBA00022448"/>
    </source>
</evidence>
<feature type="transmembrane region" description="Helical" evidence="9">
    <location>
        <begin position="12"/>
        <end position="32"/>
    </location>
</feature>
<dbReference type="PANTHER" id="PTHR34295:SF4">
    <property type="entry name" value="BIOTIN TRANSPORTER BIOY-RELATED"/>
    <property type="match status" value="1"/>
</dbReference>
<evidence type="ECO:0000256" key="7">
    <source>
        <dbReference type="ARBA" id="ARBA00023136"/>
    </source>
</evidence>
<name>A0ABT1E9W2_9FIRM</name>
<evidence type="ECO:0000313" key="10">
    <source>
        <dbReference type="EMBL" id="MCP1102476.1"/>
    </source>
</evidence>
<feature type="transmembrane region" description="Helical" evidence="9">
    <location>
        <begin position="38"/>
        <end position="56"/>
    </location>
</feature>
<keyword evidence="6 9" id="KW-1133">Transmembrane helix</keyword>
<keyword evidence="5 9" id="KW-0812">Transmembrane</keyword>
<dbReference type="Gene3D" id="1.10.1760.20">
    <property type="match status" value="1"/>
</dbReference>
<accession>A0ABT1E9W2</accession>
<evidence type="ECO:0000313" key="11">
    <source>
        <dbReference type="Proteomes" id="UP001523566"/>
    </source>
</evidence>
<proteinExistence type="inferred from homology"/>
<evidence type="ECO:0000256" key="4">
    <source>
        <dbReference type="ARBA" id="ARBA00022475"/>
    </source>
</evidence>
<evidence type="ECO:0000256" key="8">
    <source>
        <dbReference type="PIRNR" id="PIRNR016661"/>
    </source>
</evidence>
<evidence type="ECO:0000256" key="9">
    <source>
        <dbReference type="SAM" id="Phobius"/>
    </source>
</evidence>
<evidence type="ECO:0000256" key="6">
    <source>
        <dbReference type="ARBA" id="ARBA00022989"/>
    </source>
</evidence>
<dbReference type="EMBL" id="JAMZFW010000011">
    <property type="protein sequence ID" value="MCP1102476.1"/>
    <property type="molecule type" value="Genomic_DNA"/>
</dbReference>